<evidence type="ECO:0000313" key="2">
    <source>
        <dbReference type="Proteomes" id="UP001519654"/>
    </source>
</evidence>
<reference evidence="1 2" key="1">
    <citation type="submission" date="2021-06" db="EMBL/GenBank/DDBJ databases">
        <title>Actinoplanes lichenicola sp. nov., and Actinoplanes ovalisporus sp. nov., isolated from lichen in Thailand.</title>
        <authorList>
            <person name="Saeng-In P."/>
            <person name="Kanchanasin P."/>
            <person name="Yuki M."/>
            <person name="Kudo T."/>
            <person name="Ohkuma M."/>
            <person name="Phongsopitanun W."/>
            <person name="Tanasupawat S."/>
        </authorList>
    </citation>
    <scope>NUCLEOTIDE SEQUENCE [LARGE SCALE GENOMIC DNA]</scope>
    <source>
        <strain evidence="1 2">NBRC 110975</strain>
    </source>
</reference>
<name>A0ABS5YS89_9ACTN</name>
<dbReference type="EMBL" id="JAHKKG010000007">
    <property type="protein sequence ID" value="MBU2666314.1"/>
    <property type="molecule type" value="Genomic_DNA"/>
</dbReference>
<proteinExistence type="predicted"/>
<evidence type="ECO:0000313" key="1">
    <source>
        <dbReference type="EMBL" id="MBU2666314.1"/>
    </source>
</evidence>
<organism evidence="1 2">
    <name type="scientific">Paractinoplanes bogorensis</name>
    <dbReference type="NCBI Taxonomy" id="1610840"/>
    <lineage>
        <taxon>Bacteria</taxon>
        <taxon>Bacillati</taxon>
        <taxon>Actinomycetota</taxon>
        <taxon>Actinomycetes</taxon>
        <taxon>Micromonosporales</taxon>
        <taxon>Micromonosporaceae</taxon>
        <taxon>Paractinoplanes</taxon>
    </lineage>
</organism>
<dbReference type="RefSeq" id="WP_215789715.1">
    <property type="nucleotide sequence ID" value="NZ_JAHKKG010000007.1"/>
</dbReference>
<sequence length="116" mass="12590">MVQFYDNGDVDRVYGIHYDMTTEQWQHLAEIYRSLPGSSADLAGAWFGPEGSPDGWLVASIEPSGLHVYGELPAADWHRWTTAFEAAVDASDFPLIDLADLAGFSDLAGLAGLADE</sequence>
<dbReference type="Proteomes" id="UP001519654">
    <property type="component" value="Unassembled WGS sequence"/>
</dbReference>
<gene>
    <name evidence="1" type="ORF">KOI35_22690</name>
</gene>
<comment type="caution">
    <text evidence="1">The sequence shown here is derived from an EMBL/GenBank/DDBJ whole genome shotgun (WGS) entry which is preliminary data.</text>
</comment>
<accession>A0ABS5YS89</accession>
<protein>
    <submittedName>
        <fullName evidence="1">Uncharacterized protein</fullName>
    </submittedName>
</protein>
<keyword evidence="2" id="KW-1185">Reference proteome</keyword>